<organism evidence="1 2">
    <name type="scientific">Ephemerocybe angulata</name>
    <dbReference type="NCBI Taxonomy" id="980116"/>
    <lineage>
        <taxon>Eukaryota</taxon>
        <taxon>Fungi</taxon>
        <taxon>Dikarya</taxon>
        <taxon>Basidiomycota</taxon>
        <taxon>Agaricomycotina</taxon>
        <taxon>Agaricomycetes</taxon>
        <taxon>Agaricomycetidae</taxon>
        <taxon>Agaricales</taxon>
        <taxon>Agaricineae</taxon>
        <taxon>Psathyrellaceae</taxon>
        <taxon>Ephemerocybe</taxon>
    </lineage>
</organism>
<dbReference type="OrthoDB" id="10480001at2759"/>
<gene>
    <name evidence="1" type="ORF">DFP72DRAFT_402896</name>
</gene>
<comment type="caution">
    <text evidence="1">The sequence shown here is derived from an EMBL/GenBank/DDBJ whole genome shotgun (WGS) entry which is preliminary data.</text>
</comment>
<proteinExistence type="predicted"/>
<evidence type="ECO:0000313" key="1">
    <source>
        <dbReference type="EMBL" id="KAF6753764.1"/>
    </source>
</evidence>
<evidence type="ECO:0000313" key="2">
    <source>
        <dbReference type="Proteomes" id="UP000521943"/>
    </source>
</evidence>
<protein>
    <submittedName>
        <fullName evidence="1">Uncharacterized protein</fullName>
    </submittedName>
</protein>
<dbReference type="AlphaFoldDB" id="A0A8H6HWE1"/>
<sequence length="318" mass="34718">MRPTLPLELIYLCIEASSDSFAALGQLSLVSKECASEARKYIFKHIVLDRRERAVDLGSQYIRTFLELLTANKTLATYIHILFIKIEPSTYAATEVYAQTLPAILDLLTDLTIFQMDGLCPDYSDWNALPERLRSSITRRCSAPSITMLHFSNLKNLPHAPLRSAPGLLKISLVRVRSPQGAAENGSTGPGGSAAANLECFSVVDAGWVAGSYILADPGALSSLRRMSWYISDQRDLDLLKRVLQKCGGSLEELHIGFHHDHSNDGLHIGELVSLPQLRLLTFNSDTCLDLDADAGASSSLGSHLRLFLGHSANAAPT</sequence>
<dbReference type="Proteomes" id="UP000521943">
    <property type="component" value="Unassembled WGS sequence"/>
</dbReference>
<name>A0A8H6HWE1_9AGAR</name>
<accession>A0A8H6HWE1</accession>
<dbReference type="EMBL" id="JACGCI010000038">
    <property type="protein sequence ID" value="KAF6753764.1"/>
    <property type="molecule type" value="Genomic_DNA"/>
</dbReference>
<keyword evidence="2" id="KW-1185">Reference proteome</keyword>
<reference evidence="1 2" key="1">
    <citation type="submission" date="2020-07" db="EMBL/GenBank/DDBJ databases">
        <title>Comparative genomics of pyrophilous fungi reveals a link between fire events and developmental genes.</title>
        <authorList>
            <consortium name="DOE Joint Genome Institute"/>
            <person name="Steindorff A.S."/>
            <person name="Carver A."/>
            <person name="Calhoun S."/>
            <person name="Stillman K."/>
            <person name="Liu H."/>
            <person name="Lipzen A."/>
            <person name="Pangilinan J."/>
            <person name="Labutti K."/>
            <person name="Bruns T.D."/>
            <person name="Grigoriev I.V."/>
        </authorList>
    </citation>
    <scope>NUCLEOTIDE SEQUENCE [LARGE SCALE GENOMIC DNA]</scope>
    <source>
        <strain evidence="1 2">CBS 144469</strain>
    </source>
</reference>